<gene>
    <name evidence="10" type="ORF">A8F95_18355</name>
</gene>
<dbReference type="InterPro" id="IPR005467">
    <property type="entry name" value="His_kinase_dom"/>
</dbReference>
<evidence type="ECO:0000256" key="1">
    <source>
        <dbReference type="ARBA" id="ARBA00000085"/>
    </source>
</evidence>
<dbReference type="SUPFAM" id="SSF55785">
    <property type="entry name" value="PYP-like sensor domain (PAS domain)"/>
    <property type="match status" value="1"/>
</dbReference>
<evidence type="ECO:0000256" key="3">
    <source>
        <dbReference type="ARBA" id="ARBA00022553"/>
    </source>
</evidence>
<dbReference type="EMBL" id="MAYT01000002">
    <property type="protein sequence ID" value="OCA92105.1"/>
    <property type="molecule type" value="Genomic_DNA"/>
</dbReference>
<keyword evidence="3" id="KW-0597">Phosphoprotein</keyword>
<evidence type="ECO:0000313" key="10">
    <source>
        <dbReference type="EMBL" id="OCA92105.1"/>
    </source>
</evidence>
<dbReference type="SMART" id="SM00388">
    <property type="entry name" value="HisKA"/>
    <property type="match status" value="1"/>
</dbReference>
<dbReference type="PANTHER" id="PTHR43065:SF46">
    <property type="entry name" value="C4-DICARBOXYLATE TRANSPORT SENSOR PROTEIN DCTB"/>
    <property type="match status" value="1"/>
</dbReference>
<dbReference type="SUPFAM" id="SSF55874">
    <property type="entry name" value="ATPase domain of HSP90 chaperone/DNA topoisomerase II/histidine kinase"/>
    <property type="match status" value="1"/>
</dbReference>
<comment type="catalytic activity">
    <reaction evidence="1">
        <text>ATP + protein L-histidine = ADP + protein N-phospho-L-histidine.</text>
        <dbReference type="EC" id="2.7.13.3"/>
    </reaction>
</comment>
<protein>
    <recommendedName>
        <fullName evidence="2">histidine kinase</fullName>
        <ecNumber evidence="2">2.7.13.3</ecNumber>
    </recommendedName>
</protein>
<dbReference type="Pfam" id="PF00512">
    <property type="entry name" value="HisKA"/>
    <property type="match status" value="1"/>
</dbReference>
<evidence type="ECO:0000256" key="6">
    <source>
        <dbReference type="ARBA" id="ARBA00022777"/>
    </source>
</evidence>
<dbReference type="InterPro" id="IPR013656">
    <property type="entry name" value="PAS_4"/>
</dbReference>
<dbReference type="CDD" id="cd00082">
    <property type="entry name" value="HisKA"/>
    <property type="match status" value="1"/>
</dbReference>
<dbReference type="InterPro" id="IPR003018">
    <property type="entry name" value="GAF"/>
</dbReference>
<dbReference type="GO" id="GO:0000155">
    <property type="term" value="F:phosphorelay sensor kinase activity"/>
    <property type="evidence" value="ECO:0007669"/>
    <property type="project" value="InterPro"/>
</dbReference>
<dbReference type="Gene3D" id="1.10.287.130">
    <property type="match status" value="1"/>
</dbReference>
<reference evidence="11" key="1">
    <citation type="submission" date="2016-05" db="EMBL/GenBank/DDBJ databases">
        <authorList>
            <person name="Liu B."/>
            <person name="Wang J."/>
            <person name="Zhu Y."/>
            <person name="Liu G."/>
            <person name="Chen Q."/>
            <person name="Chen Z."/>
            <person name="Lan J."/>
            <person name="Che J."/>
            <person name="Ge C."/>
            <person name="Shi H."/>
            <person name="Pan Z."/>
            <person name="Liu X."/>
        </authorList>
    </citation>
    <scope>NUCLEOTIDE SEQUENCE [LARGE SCALE GENOMIC DNA]</scope>
    <source>
        <strain evidence="11">FJAT-27215</strain>
    </source>
</reference>
<dbReference type="Pfam" id="PF02518">
    <property type="entry name" value="HATPase_c"/>
    <property type="match status" value="1"/>
</dbReference>
<comment type="caution">
    <text evidence="10">The sequence shown here is derived from an EMBL/GenBank/DDBJ whole genome shotgun (WGS) entry which is preliminary data.</text>
</comment>
<dbReference type="Gene3D" id="3.30.450.40">
    <property type="match status" value="2"/>
</dbReference>
<dbReference type="Pfam" id="PF08448">
    <property type="entry name" value="PAS_4"/>
    <property type="match status" value="1"/>
</dbReference>
<dbReference type="InterPro" id="IPR003661">
    <property type="entry name" value="HisK_dim/P_dom"/>
</dbReference>
<dbReference type="PRINTS" id="PR00344">
    <property type="entry name" value="BCTRLSENSOR"/>
</dbReference>
<feature type="domain" description="Histidine kinase" evidence="9">
    <location>
        <begin position="493"/>
        <end position="698"/>
    </location>
</feature>
<dbReference type="InterPro" id="IPR029016">
    <property type="entry name" value="GAF-like_dom_sf"/>
</dbReference>
<keyword evidence="7" id="KW-0067">ATP-binding</keyword>
<dbReference type="CDD" id="cd00130">
    <property type="entry name" value="PAS"/>
    <property type="match status" value="1"/>
</dbReference>
<dbReference type="AlphaFoldDB" id="A0A1B9B7P9"/>
<dbReference type="GO" id="GO:0005524">
    <property type="term" value="F:ATP binding"/>
    <property type="evidence" value="ECO:0007669"/>
    <property type="project" value="UniProtKB-KW"/>
</dbReference>
<keyword evidence="11" id="KW-1185">Reference proteome</keyword>
<accession>A0A1B9B7P9</accession>
<dbReference type="PROSITE" id="PS50109">
    <property type="entry name" value="HIS_KIN"/>
    <property type="match status" value="1"/>
</dbReference>
<dbReference type="InterPro" id="IPR036097">
    <property type="entry name" value="HisK_dim/P_sf"/>
</dbReference>
<dbReference type="InterPro" id="IPR036890">
    <property type="entry name" value="HATPase_C_sf"/>
</dbReference>
<dbReference type="SMART" id="SM00387">
    <property type="entry name" value="HATPase_c"/>
    <property type="match status" value="1"/>
</dbReference>
<evidence type="ECO:0000256" key="8">
    <source>
        <dbReference type="ARBA" id="ARBA00023012"/>
    </source>
</evidence>
<evidence type="ECO:0000256" key="5">
    <source>
        <dbReference type="ARBA" id="ARBA00022741"/>
    </source>
</evidence>
<name>A0A1B9B7P9_9BACI</name>
<evidence type="ECO:0000259" key="9">
    <source>
        <dbReference type="PROSITE" id="PS50109"/>
    </source>
</evidence>
<dbReference type="SUPFAM" id="SSF55781">
    <property type="entry name" value="GAF domain-like"/>
    <property type="match status" value="2"/>
</dbReference>
<sequence>MVREQMRYSRLANITRVINTKLNLREVLEHVTKAISEEIVQCDAVGIYLPQEDGTFRGFVGKPNFINGMTLDKQVIDPEKDLLAKEVIETKRTIYIPDTSKDNRPDQRAVTAFKINSLLALPISFEEELFGLVFLFNYGTSMNLKEFQIQSVEAYVNMAAVAIQNANNLAQKENLIAEKQLLLDVTRELSMCSSVQESLNTCFFYVGKVLDSHHIAAYLLDPIDKKTIKTMQLSKDSDWTEAEWMNTHHNIRMDQNYKAIIQEVIKTKYAILIPDVCADERLDHDVCGHFNIQSLLMLPFVSVGEVLGVIAVVNLEGKGRHYCNTQIQLAQSVVDATAPTFSNLHYMDQLESIVEERTRELAAANEKLTSVIEGITDGFFALDKDWNFIYVNKHQFLPENKTAKDVLGKNIWKLFPKVVGTVIYKEFQRAMRERISVQFEVSSVYGEYWYEIVAYPYDEGICCLFKNATEKKKYETELKRLSSLDLIGQMAAGISHEIRNPMTTVRGFLQLLTKEGAFKTYHHYFHLMIEELDRANSIITEFLSMGNTKTSDLEMLDLNAIIHDITPLIKVDAFSQNKIIEVETNEIPTLLLNRNEIRQLIINLYRNGLDAMSSGQVLTIRTYKEGDDYIVLTVEDQGEGIRPEILEKLGTPFFTTKDNGTGLGLGVCYAIAARHNAKIEIETGSEGTTFLIKFNLNCSSKMGNRK</sequence>
<dbReference type="Gene3D" id="3.30.450.20">
    <property type="entry name" value="PAS domain"/>
    <property type="match status" value="1"/>
</dbReference>
<dbReference type="InterPro" id="IPR004358">
    <property type="entry name" value="Sig_transdc_His_kin-like_C"/>
</dbReference>
<dbReference type="SUPFAM" id="SSF47384">
    <property type="entry name" value="Homodimeric domain of signal transducing histidine kinase"/>
    <property type="match status" value="1"/>
</dbReference>
<evidence type="ECO:0000256" key="7">
    <source>
        <dbReference type="ARBA" id="ARBA00022840"/>
    </source>
</evidence>
<keyword evidence="5" id="KW-0547">Nucleotide-binding</keyword>
<dbReference type="Gene3D" id="3.30.565.10">
    <property type="entry name" value="Histidine kinase-like ATPase, C-terminal domain"/>
    <property type="match status" value="1"/>
</dbReference>
<keyword evidence="4" id="KW-0808">Transferase</keyword>
<evidence type="ECO:0000256" key="4">
    <source>
        <dbReference type="ARBA" id="ARBA00022679"/>
    </source>
</evidence>
<dbReference type="InterPro" id="IPR035965">
    <property type="entry name" value="PAS-like_dom_sf"/>
</dbReference>
<dbReference type="SMART" id="SM00065">
    <property type="entry name" value="GAF"/>
    <property type="match status" value="2"/>
</dbReference>
<proteinExistence type="predicted"/>
<keyword evidence="6" id="KW-0418">Kinase</keyword>
<keyword evidence="8" id="KW-0902">Two-component regulatory system</keyword>
<evidence type="ECO:0000313" key="11">
    <source>
        <dbReference type="Proteomes" id="UP000092578"/>
    </source>
</evidence>
<organism evidence="10 11">
    <name type="scientific">Pseudobacillus wudalianchiensis</name>
    <dbReference type="NCBI Taxonomy" id="1743143"/>
    <lineage>
        <taxon>Bacteria</taxon>
        <taxon>Bacillati</taxon>
        <taxon>Bacillota</taxon>
        <taxon>Bacilli</taxon>
        <taxon>Bacillales</taxon>
        <taxon>Bacillaceae</taxon>
        <taxon>Pseudobacillus</taxon>
    </lineage>
</organism>
<dbReference type="PANTHER" id="PTHR43065">
    <property type="entry name" value="SENSOR HISTIDINE KINASE"/>
    <property type="match status" value="1"/>
</dbReference>
<dbReference type="InterPro" id="IPR000014">
    <property type="entry name" value="PAS"/>
</dbReference>
<evidence type="ECO:0000256" key="2">
    <source>
        <dbReference type="ARBA" id="ARBA00012438"/>
    </source>
</evidence>
<dbReference type="EC" id="2.7.13.3" evidence="2"/>
<dbReference type="Pfam" id="PF01590">
    <property type="entry name" value="GAF"/>
    <property type="match status" value="2"/>
</dbReference>
<dbReference type="Proteomes" id="UP000092578">
    <property type="component" value="Unassembled WGS sequence"/>
</dbReference>
<dbReference type="InterPro" id="IPR003594">
    <property type="entry name" value="HATPase_dom"/>
</dbReference>